<dbReference type="PRINTS" id="PR01099">
    <property type="entry name" value="HYETHTZKNASE"/>
</dbReference>
<dbReference type="RefSeq" id="XP_039134466.1">
    <property type="nucleotide sequence ID" value="XM_039278532.1"/>
</dbReference>
<gene>
    <name evidence="17" type="primary">LOC120271853</name>
</gene>
<dbReference type="InterPro" id="IPR029056">
    <property type="entry name" value="Ribokinase-like"/>
</dbReference>
<evidence type="ECO:0000256" key="6">
    <source>
        <dbReference type="ARBA" id="ARBA00022723"/>
    </source>
</evidence>
<keyword evidence="7" id="KW-0547">Nucleotide-binding</keyword>
<comment type="pathway">
    <text evidence="3">Cofactor biosynthesis; thiamine diphosphate biosynthesis; 4-methyl-5-(2-phosphoethyl)-thiazole from 5-(2-hydroxyethyl)-4-methylthiazole: step 1/1.</text>
</comment>
<dbReference type="Gene3D" id="3.40.1190.20">
    <property type="match status" value="1"/>
</dbReference>
<comment type="similarity">
    <text evidence="13">Belongs to the Thz kinase family.</text>
</comment>
<keyword evidence="9" id="KW-0067">ATP-binding</keyword>
<evidence type="ECO:0000256" key="1">
    <source>
        <dbReference type="ARBA" id="ARBA00001771"/>
    </source>
</evidence>
<evidence type="ECO:0000256" key="8">
    <source>
        <dbReference type="ARBA" id="ARBA00022777"/>
    </source>
</evidence>
<organism evidence="16 17">
    <name type="scientific">Dioscorea cayennensis subsp. rotundata</name>
    <name type="common">White Guinea yam</name>
    <name type="synonym">Dioscorea rotundata</name>
    <dbReference type="NCBI Taxonomy" id="55577"/>
    <lineage>
        <taxon>Eukaryota</taxon>
        <taxon>Viridiplantae</taxon>
        <taxon>Streptophyta</taxon>
        <taxon>Embryophyta</taxon>
        <taxon>Tracheophyta</taxon>
        <taxon>Spermatophyta</taxon>
        <taxon>Magnoliopsida</taxon>
        <taxon>Liliopsida</taxon>
        <taxon>Dioscoreales</taxon>
        <taxon>Dioscoreaceae</taxon>
        <taxon>Dioscorea</taxon>
    </lineage>
</organism>
<dbReference type="GO" id="GO:0004417">
    <property type="term" value="F:hydroxyethylthiazole kinase activity"/>
    <property type="evidence" value="ECO:0007669"/>
    <property type="project" value="UniProtKB-EC"/>
</dbReference>
<dbReference type="Proteomes" id="UP001515500">
    <property type="component" value="Chromosome 11"/>
</dbReference>
<sequence length="292" mass="30483">MADESSPELTVENVGPAMNPAGILWGRRAWELLSLVRARSPLVQCITNFVSMDLVANSLLAAGASPAMVHSIHEIDAFTPRCDAIYVNIGTLSESWLPSMRAAASAAVNASRPWILDPVAVSASDFRMDACLGLVALRPAVIRGNPSEILALSSACRFSDSKGVDSSHESTDAVEAAMSLARTSNAIVAVSGAIDYVTDGQRVVGAQNGVPMLQKITATGCAVTALIAAFVAVDPSNPFEATVCALSIFGLAGEMGMDFARGPASLRMTLIDSLHGLDEQNVVSRVIVSPMP</sequence>
<dbReference type="NCBIfam" id="NF006830">
    <property type="entry name" value="PRK09355.1"/>
    <property type="match status" value="1"/>
</dbReference>
<dbReference type="AlphaFoldDB" id="A0AB40C3U8"/>
<keyword evidence="8 17" id="KW-0418">Kinase</keyword>
<evidence type="ECO:0000256" key="9">
    <source>
        <dbReference type="ARBA" id="ARBA00022840"/>
    </source>
</evidence>
<dbReference type="InterPro" id="IPR000417">
    <property type="entry name" value="Hyethyz_kinase"/>
</dbReference>
<protein>
    <recommendedName>
        <fullName evidence="14">Hydroxyethylthiazole kinase</fullName>
        <ecNumber evidence="4">2.7.1.50</ecNumber>
    </recommendedName>
    <alternativeName>
        <fullName evidence="15">4-methyl-5-beta-hydroxyethylthiazole kinase</fullName>
    </alternativeName>
</protein>
<dbReference type="EC" id="2.7.1.50" evidence="4"/>
<evidence type="ECO:0000256" key="11">
    <source>
        <dbReference type="ARBA" id="ARBA00022977"/>
    </source>
</evidence>
<name>A0AB40C3U8_DIOCR</name>
<evidence type="ECO:0000256" key="7">
    <source>
        <dbReference type="ARBA" id="ARBA00022741"/>
    </source>
</evidence>
<comment type="cofactor">
    <cofactor evidence="2">
        <name>Mg(2+)</name>
        <dbReference type="ChEBI" id="CHEBI:18420"/>
    </cofactor>
</comment>
<proteinExistence type="inferred from homology"/>
<evidence type="ECO:0000256" key="14">
    <source>
        <dbReference type="ARBA" id="ARBA00073007"/>
    </source>
</evidence>
<comment type="function">
    <text evidence="12">Thiazole kinase involved in thiamine salvage pathway.</text>
</comment>
<keyword evidence="6" id="KW-0479">Metal-binding</keyword>
<dbReference type="GO" id="GO:0000287">
    <property type="term" value="F:magnesium ion binding"/>
    <property type="evidence" value="ECO:0007669"/>
    <property type="project" value="InterPro"/>
</dbReference>
<dbReference type="HAMAP" id="MF_00228">
    <property type="entry name" value="Thz_kinase"/>
    <property type="match status" value="1"/>
</dbReference>
<evidence type="ECO:0000313" key="17">
    <source>
        <dbReference type="RefSeq" id="XP_039134466.1"/>
    </source>
</evidence>
<dbReference type="PIRSF" id="PIRSF000513">
    <property type="entry name" value="Thz_kinase"/>
    <property type="match status" value="1"/>
</dbReference>
<keyword evidence="16" id="KW-1185">Reference proteome</keyword>
<dbReference type="GO" id="GO:0005524">
    <property type="term" value="F:ATP binding"/>
    <property type="evidence" value="ECO:0007669"/>
    <property type="project" value="UniProtKB-KW"/>
</dbReference>
<evidence type="ECO:0000256" key="13">
    <source>
        <dbReference type="ARBA" id="ARBA00061710"/>
    </source>
</evidence>
<dbReference type="GeneID" id="120271853"/>
<comment type="catalytic activity">
    <reaction evidence="1">
        <text>5-(2-hydroxyethyl)-4-methylthiazole + ATP = 4-methyl-5-(2-phosphooxyethyl)-thiazole + ADP + H(+)</text>
        <dbReference type="Rhea" id="RHEA:24212"/>
        <dbReference type="ChEBI" id="CHEBI:15378"/>
        <dbReference type="ChEBI" id="CHEBI:17957"/>
        <dbReference type="ChEBI" id="CHEBI:30616"/>
        <dbReference type="ChEBI" id="CHEBI:58296"/>
        <dbReference type="ChEBI" id="CHEBI:456216"/>
        <dbReference type="EC" id="2.7.1.50"/>
    </reaction>
</comment>
<evidence type="ECO:0000313" key="16">
    <source>
        <dbReference type="Proteomes" id="UP001515500"/>
    </source>
</evidence>
<keyword evidence="11" id="KW-0784">Thiamine biosynthesis</keyword>
<evidence type="ECO:0000256" key="10">
    <source>
        <dbReference type="ARBA" id="ARBA00022842"/>
    </source>
</evidence>
<accession>A0AB40C3U8</accession>
<reference evidence="17" key="1">
    <citation type="submission" date="2025-08" db="UniProtKB">
        <authorList>
            <consortium name="RefSeq"/>
        </authorList>
    </citation>
    <scope>IDENTIFICATION</scope>
</reference>
<dbReference type="SUPFAM" id="SSF53613">
    <property type="entry name" value="Ribokinase-like"/>
    <property type="match status" value="1"/>
</dbReference>
<dbReference type="Pfam" id="PF02110">
    <property type="entry name" value="HK"/>
    <property type="match status" value="1"/>
</dbReference>
<evidence type="ECO:0000256" key="15">
    <source>
        <dbReference type="ARBA" id="ARBA00075066"/>
    </source>
</evidence>
<evidence type="ECO:0000256" key="5">
    <source>
        <dbReference type="ARBA" id="ARBA00022679"/>
    </source>
</evidence>
<dbReference type="CDD" id="cd01170">
    <property type="entry name" value="THZ_kinase"/>
    <property type="match status" value="1"/>
</dbReference>
<keyword evidence="5" id="KW-0808">Transferase</keyword>
<dbReference type="GO" id="GO:0036172">
    <property type="term" value="P:thiamine salvage"/>
    <property type="evidence" value="ECO:0007669"/>
    <property type="project" value="UniProtKB-ARBA"/>
</dbReference>
<evidence type="ECO:0000256" key="3">
    <source>
        <dbReference type="ARBA" id="ARBA00004868"/>
    </source>
</evidence>
<evidence type="ECO:0000256" key="12">
    <source>
        <dbReference type="ARBA" id="ARBA00053468"/>
    </source>
</evidence>
<keyword evidence="10" id="KW-0460">Magnesium</keyword>
<evidence type="ECO:0000256" key="2">
    <source>
        <dbReference type="ARBA" id="ARBA00001946"/>
    </source>
</evidence>
<dbReference type="FunFam" id="3.40.1190.20:FF:000015">
    <property type="entry name" value="Hydroxyethylthiazole kinase"/>
    <property type="match status" value="1"/>
</dbReference>
<evidence type="ECO:0000256" key="4">
    <source>
        <dbReference type="ARBA" id="ARBA00012129"/>
    </source>
</evidence>